<dbReference type="AlphaFoldDB" id="A0AAW9NSP2"/>
<dbReference type="RefSeq" id="WP_326125202.1">
    <property type="nucleotide sequence ID" value="NZ_JARSFG010000042.1"/>
</dbReference>
<protein>
    <submittedName>
        <fullName evidence="2">Uncharacterized protein</fullName>
    </submittedName>
</protein>
<feature type="transmembrane region" description="Helical" evidence="1">
    <location>
        <begin position="62"/>
        <end position="81"/>
    </location>
</feature>
<evidence type="ECO:0000313" key="3">
    <source>
        <dbReference type="Proteomes" id="UP001344888"/>
    </source>
</evidence>
<sequence length="147" mass="16599">MNHKVILLGLYVITFAVNLFTSIKYPDANIGIQHIAVSLVLFSYVLFFISKEIRNKRVISKLKIFLLLGAVVNIAVYVINLFEGRVMDLVANIQYPAFLLFTTPLFGLNMLSNLNVGSFSLIIALIYAVTIIFMKILPVVYKKKQVI</sequence>
<name>A0AAW9NSP2_9BACL</name>
<proteinExistence type="predicted"/>
<accession>A0AAW9NSP2</accession>
<keyword evidence="1" id="KW-1133">Transmembrane helix</keyword>
<dbReference type="EMBL" id="JARSFG010000042">
    <property type="protein sequence ID" value="MEC1180707.1"/>
    <property type="molecule type" value="Genomic_DNA"/>
</dbReference>
<feature type="transmembrane region" description="Helical" evidence="1">
    <location>
        <begin position="5"/>
        <end position="25"/>
    </location>
</feature>
<evidence type="ECO:0000256" key="1">
    <source>
        <dbReference type="SAM" id="Phobius"/>
    </source>
</evidence>
<gene>
    <name evidence="2" type="ORF">P9B03_19815</name>
</gene>
<dbReference type="Proteomes" id="UP001344888">
    <property type="component" value="Unassembled WGS sequence"/>
</dbReference>
<feature type="transmembrane region" description="Helical" evidence="1">
    <location>
        <begin position="31"/>
        <end position="50"/>
    </location>
</feature>
<keyword evidence="3" id="KW-1185">Reference proteome</keyword>
<feature type="transmembrane region" description="Helical" evidence="1">
    <location>
        <begin position="93"/>
        <end position="112"/>
    </location>
</feature>
<organism evidence="2 3">
    <name type="scientific">Metasolibacillus meyeri</name>
    <dbReference type="NCBI Taxonomy" id="1071052"/>
    <lineage>
        <taxon>Bacteria</taxon>
        <taxon>Bacillati</taxon>
        <taxon>Bacillota</taxon>
        <taxon>Bacilli</taxon>
        <taxon>Bacillales</taxon>
        <taxon>Caryophanaceae</taxon>
        <taxon>Metasolibacillus</taxon>
    </lineage>
</organism>
<keyword evidence="1" id="KW-0812">Transmembrane</keyword>
<comment type="caution">
    <text evidence="2">The sequence shown here is derived from an EMBL/GenBank/DDBJ whole genome shotgun (WGS) entry which is preliminary data.</text>
</comment>
<reference evidence="2 3" key="1">
    <citation type="submission" date="2023-03" db="EMBL/GenBank/DDBJ databases">
        <title>Bacillus Genome Sequencing.</title>
        <authorList>
            <person name="Dunlap C."/>
        </authorList>
    </citation>
    <scope>NUCLEOTIDE SEQUENCE [LARGE SCALE GENOMIC DNA]</scope>
    <source>
        <strain evidence="2 3">B-59205</strain>
    </source>
</reference>
<feature type="transmembrane region" description="Helical" evidence="1">
    <location>
        <begin position="119"/>
        <end position="141"/>
    </location>
</feature>
<keyword evidence="1" id="KW-0472">Membrane</keyword>
<evidence type="ECO:0000313" key="2">
    <source>
        <dbReference type="EMBL" id="MEC1180707.1"/>
    </source>
</evidence>